<accession>A0A8J5GH50</accession>
<name>A0A8J5GH50_ZINOF</name>
<reference evidence="2 3" key="1">
    <citation type="submission" date="2020-08" db="EMBL/GenBank/DDBJ databases">
        <title>Plant Genome Project.</title>
        <authorList>
            <person name="Zhang R.-G."/>
        </authorList>
    </citation>
    <scope>NUCLEOTIDE SEQUENCE [LARGE SCALE GENOMIC DNA]</scope>
    <source>
        <tissue evidence="2">Rhizome</tissue>
    </source>
</reference>
<feature type="region of interest" description="Disordered" evidence="1">
    <location>
        <begin position="1"/>
        <end position="25"/>
    </location>
</feature>
<dbReference type="Proteomes" id="UP000734854">
    <property type="component" value="Unassembled WGS sequence"/>
</dbReference>
<keyword evidence="3" id="KW-1185">Reference proteome</keyword>
<protein>
    <submittedName>
        <fullName evidence="2">Uncharacterized protein</fullName>
    </submittedName>
</protein>
<proteinExistence type="predicted"/>
<organism evidence="2 3">
    <name type="scientific">Zingiber officinale</name>
    <name type="common">Ginger</name>
    <name type="synonym">Amomum zingiber</name>
    <dbReference type="NCBI Taxonomy" id="94328"/>
    <lineage>
        <taxon>Eukaryota</taxon>
        <taxon>Viridiplantae</taxon>
        <taxon>Streptophyta</taxon>
        <taxon>Embryophyta</taxon>
        <taxon>Tracheophyta</taxon>
        <taxon>Spermatophyta</taxon>
        <taxon>Magnoliopsida</taxon>
        <taxon>Liliopsida</taxon>
        <taxon>Zingiberales</taxon>
        <taxon>Zingiberaceae</taxon>
        <taxon>Zingiber</taxon>
    </lineage>
</organism>
<dbReference type="EMBL" id="JACMSC010000011">
    <property type="protein sequence ID" value="KAG6501418.1"/>
    <property type="molecule type" value="Genomic_DNA"/>
</dbReference>
<dbReference type="AlphaFoldDB" id="A0A8J5GH50"/>
<comment type="caution">
    <text evidence="2">The sequence shown here is derived from an EMBL/GenBank/DDBJ whole genome shotgun (WGS) entry which is preliminary data.</text>
</comment>
<evidence type="ECO:0000313" key="2">
    <source>
        <dbReference type="EMBL" id="KAG6501418.1"/>
    </source>
</evidence>
<evidence type="ECO:0000313" key="3">
    <source>
        <dbReference type="Proteomes" id="UP000734854"/>
    </source>
</evidence>
<gene>
    <name evidence="2" type="ORF">ZIOFF_041298</name>
</gene>
<evidence type="ECO:0000256" key="1">
    <source>
        <dbReference type="SAM" id="MobiDB-lite"/>
    </source>
</evidence>
<sequence>MRRGGELSLSDGWENDAGERGRGRRDLGRFGLHLDLRSESELRFWRYRSQRRVFCLVQEMAEAVTKDFGRIDIFVHSLANGPELLPYTII</sequence>